<dbReference type="Pfam" id="PF03081">
    <property type="entry name" value="Exo70_C"/>
    <property type="match status" value="1"/>
</dbReference>
<dbReference type="Pfam" id="PF20669">
    <property type="entry name" value="Exo70_N"/>
    <property type="match status" value="1"/>
</dbReference>
<evidence type="ECO:0000256" key="2">
    <source>
        <dbReference type="ARBA" id="ARBA00022448"/>
    </source>
</evidence>
<dbReference type="OMA" id="AVHYMTS"/>
<dbReference type="GO" id="GO:0005546">
    <property type="term" value="F:phosphatidylinositol-4,5-bisphosphate binding"/>
    <property type="evidence" value="ECO:0007669"/>
    <property type="project" value="InterPro"/>
</dbReference>
<evidence type="ECO:0000313" key="5">
    <source>
        <dbReference type="EnsemblPlants" id="KQL12693"/>
    </source>
</evidence>
<evidence type="ECO:0000259" key="4">
    <source>
        <dbReference type="Pfam" id="PF03081"/>
    </source>
</evidence>
<dbReference type="GO" id="GO:0000145">
    <property type="term" value="C:exocyst"/>
    <property type="evidence" value="ECO:0000318"/>
    <property type="project" value="GO_Central"/>
</dbReference>
<dbReference type="EnsemblPlants" id="KQL12693">
    <property type="protein sequence ID" value="KQL12693"/>
    <property type="gene ID" value="SETIT_021495mg"/>
</dbReference>
<dbReference type="SUPFAM" id="SSF74788">
    <property type="entry name" value="Cullin repeat-like"/>
    <property type="match status" value="1"/>
</dbReference>
<evidence type="ECO:0000256" key="1">
    <source>
        <dbReference type="ARBA" id="ARBA00006756"/>
    </source>
</evidence>
<name>K3Z4M7_SETIT</name>
<dbReference type="InParanoid" id="K3Z4M7"/>
<reference evidence="5" key="2">
    <citation type="submission" date="2018-08" db="UniProtKB">
        <authorList>
            <consortium name="EnsemblPlants"/>
        </authorList>
    </citation>
    <scope>IDENTIFICATION</scope>
    <source>
        <strain evidence="5">Yugu1</strain>
    </source>
</reference>
<reference evidence="6" key="1">
    <citation type="journal article" date="2012" name="Nat. Biotechnol.">
        <title>Reference genome sequence of the model plant Setaria.</title>
        <authorList>
            <person name="Bennetzen J.L."/>
            <person name="Schmutz J."/>
            <person name="Wang H."/>
            <person name="Percifield R."/>
            <person name="Hawkins J."/>
            <person name="Pontaroli A.C."/>
            <person name="Estep M."/>
            <person name="Feng L."/>
            <person name="Vaughn J.N."/>
            <person name="Grimwood J."/>
            <person name="Jenkins J."/>
            <person name="Barry K."/>
            <person name="Lindquist E."/>
            <person name="Hellsten U."/>
            <person name="Deshpande S."/>
            <person name="Wang X."/>
            <person name="Wu X."/>
            <person name="Mitros T."/>
            <person name="Triplett J."/>
            <person name="Yang X."/>
            <person name="Ye C.Y."/>
            <person name="Mauro-Herrera M."/>
            <person name="Wang L."/>
            <person name="Li P."/>
            <person name="Sharma M."/>
            <person name="Sharma R."/>
            <person name="Ronald P.C."/>
            <person name="Panaud O."/>
            <person name="Kellogg E.A."/>
            <person name="Brutnell T.P."/>
            <person name="Doust A.N."/>
            <person name="Tuskan G.A."/>
            <person name="Rokhsar D."/>
            <person name="Devos K.M."/>
        </authorList>
    </citation>
    <scope>NUCLEOTIDE SEQUENCE [LARGE SCALE GENOMIC DNA]</scope>
    <source>
        <strain evidence="6">cv. Yugu1</strain>
    </source>
</reference>
<dbReference type="AlphaFoldDB" id="K3Z4M7"/>
<dbReference type="GO" id="GO:0015031">
    <property type="term" value="P:protein transport"/>
    <property type="evidence" value="ECO:0007669"/>
    <property type="project" value="UniProtKB-KW"/>
</dbReference>
<dbReference type="PANTHER" id="PTHR12542:SF112">
    <property type="entry name" value="EXOCYST SUBUNIT EXO70 FAMILY PROTEIN"/>
    <property type="match status" value="1"/>
</dbReference>
<dbReference type="eggNOG" id="KOG2344">
    <property type="taxonomic scope" value="Eukaryota"/>
</dbReference>
<keyword evidence="6" id="KW-1185">Reference proteome</keyword>
<keyword evidence="3" id="KW-0653">Protein transport</keyword>
<organism evidence="5 6">
    <name type="scientific">Setaria italica</name>
    <name type="common">Foxtail millet</name>
    <name type="synonym">Panicum italicum</name>
    <dbReference type="NCBI Taxonomy" id="4555"/>
    <lineage>
        <taxon>Eukaryota</taxon>
        <taxon>Viridiplantae</taxon>
        <taxon>Streptophyta</taxon>
        <taxon>Embryophyta</taxon>
        <taxon>Tracheophyta</taxon>
        <taxon>Spermatophyta</taxon>
        <taxon>Magnoliopsida</taxon>
        <taxon>Liliopsida</taxon>
        <taxon>Poales</taxon>
        <taxon>Poaceae</taxon>
        <taxon>PACMAD clade</taxon>
        <taxon>Panicoideae</taxon>
        <taxon>Panicodae</taxon>
        <taxon>Paniceae</taxon>
        <taxon>Cenchrinae</taxon>
        <taxon>Setaria</taxon>
    </lineage>
</organism>
<sequence>MERRRAAATEEEEAILRDKANLLRESMRRSEIIQRCAAAAVTSITTRMAAIDDAVRPAEARTYDACRVHDNVRRSLRAVDPIVRRLDLVQEAESVVLNRPSKDLGAYLHAVDKLRSVECFFNSKRSYRTSDSVLKHVNELLSKAAVGLENEFHRLLSRCSKPVELECLFNSLPCLSQRVSSENIFGGSINSSSKDSSVDVRGSTLELNIKSLGVEYVTAKEMQIVQAETLDAEIAQWMQFYRIGVKLLFAAERKLCDQIFEGKHALKDHCFAQLTAKSLSILLSFGDAVAKSQGSPEKLFVLLDMFEATLELQSDVEMLFEGHACSENRKSALGLTKSLAQTAERTFSNFKGNILRDSPNSTTADGAVHRLTSYVINYVKLLFDYQSSLKQIFKTHVTEDGTNSDLVSQIVDVVHALETNLEAKSKQYENHCLAHLFLMNNIQYIIRSICRSEVKEFFADDWIQRRRRIVQQHATQYRRISWRKALDFLSVRGITSSLSSTVESTQGSMPTIGSNSSTTSKSVVKERFRSFTMQFEEVCQTQINWVVPDRELRDNLILAIAEILIPAYREFLKRFGPLVGSSRNPSKYIKYNPDELEEALGNLFAKKLLIEKQF</sequence>
<feature type="domain" description="Exocyst complex subunit Exo70 C-terminal" evidence="4">
    <location>
        <begin position="236"/>
        <end position="600"/>
    </location>
</feature>
<comment type="function">
    <text evidence="3">Component of the exocyst complex.</text>
</comment>
<dbReference type="Gene3D" id="1.20.1280.170">
    <property type="entry name" value="Exocyst complex component Exo70"/>
    <property type="match status" value="1"/>
</dbReference>
<accession>K3Z4M7</accession>
<protein>
    <recommendedName>
        <fullName evidence="3">Exocyst subunit Exo70 family protein</fullName>
    </recommendedName>
</protein>
<keyword evidence="2 3" id="KW-0813">Transport</keyword>
<dbReference type="InterPro" id="IPR004140">
    <property type="entry name" value="Exo70"/>
</dbReference>
<dbReference type="InterPro" id="IPR016159">
    <property type="entry name" value="Cullin_repeat-like_dom_sf"/>
</dbReference>
<dbReference type="Proteomes" id="UP000004995">
    <property type="component" value="Unassembled WGS sequence"/>
</dbReference>
<evidence type="ECO:0000313" key="6">
    <source>
        <dbReference type="Proteomes" id="UP000004995"/>
    </source>
</evidence>
<dbReference type="HOGENOM" id="CLU_010236_2_0_1"/>
<evidence type="ECO:0000256" key="3">
    <source>
        <dbReference type="RuleBase" id="RU365026"/>
    </source>
</evidence>
<dbReference type="PANTHER" id="PTHR12542">
    <property type="entry name" value="EXOCYST COMPLEX PROTEIN EXO70"/>
    <property type="match status" value="1"/>
</dbReference>
<comment type="similarity">
    <text evidence="1 3">Belongs to the EXO70 family.</text>
</comment>
<dbReference type="EMBL" id="AGNK02001389">
    <property type="status" value="NOT_ANNOTATED_CDS"/>
    <property type="molecule type" value="Genomic_DNA"/>
</dbReference>
<dbReference type="Gramene" id="KQL12693">
    <property type="protein sequence ID" value="KQL12693"/>
    <property type="gene ID" value="SETIT_021495mg"/>
</dbReference>
<proteinExistence type="inferred from homology"/>
<dbReference type="InterPro" id="IPR046364">
    <property type="entry name" value="Exo70_C"/>
</dbReference>
<keyword evidence="3" id="KW-0268">Exocytosis</keyword>
<dbReference type="GO" id="GO:0006887">
    <property type="term" value="P:exocytosis"/>
    <property type="evidence" value="ECO:0000318"/>
    <property type="project" value="GO_Central"/>
</dbReference>
<dbReference type="STRING" id="4555.K3Z4M7"/>